<feature type="signal peptide" evidence="2">
    <location>
        <begin position="1"/>
        <end position="17"/>
    </location>
</feature>
<dbReference type="Proteomes" id="UP000821853">
    <property type="component" value="Unassembled WGS sequence"/>
</dbReference>
<sequence length="447" mass="50549">MTPRALTLFLSLLQVRCWNHRNGCNVVTAAADISKHFHHECGHHSARCPKCAAEIFASDVCAHLESRCDVSREPGAAAVHARRNASEEGENVSATRSDLSNGFQRIHNAISTAMSSIEAELRKIGRTMEITLMAATPRHEEADQRSFETRILQESLSQMTVQTAKQKDQLDEFMHNAYANQQTFYNSFVEKNEAFKQSLTDRMSSRIDQSELAAQFAAFREAMGDGQRETKDELGRLAQSIDRQNDRMGELLRSTDPSRETWSQNSAESAEAHSESLAQDASKIAWAKSSSAEDRQNALAPLPSIIPAAATHTWTIEEYRSLKQRAKSVYFPDIMLEPVYLRGYCVSAGVGFISVDKVYLLLKLHKGKLDRYLEWPFNLQIRLSILHPEGNRKLEYCVTPSRLPLYKDIFSRLLQGSDRFVIIDSPCFNEAQLEEWGFTKDGRVLLR</sequence>
<dbReference type="PANTHER" id="PTHR10131:SF138">
    <property type="entry name" value="RE66324P"/>
    <property type="match status" value="1"/>
</dbReference>
<dbReference type="InterPro" id="IPR008974">
    <property type="entry name" value="TRAF-like"/>
</dbReference>
<evidence type="ECO:0000256" key="2">
    <source>
        <dbReference type="SAM" id="SignalP"/>
    </source>
</evidence>
<evidence type="ECO:0008006" key="5">
    <source>
        <dbReference type="Google" id="ProtNLM"/>
    </source>
</evidence>
<keyword evidence="2" id="KW-0732">Signal</keyword>
<dbReference type="EMBL" id="JABSTR010000003">
    <property type="protein sequence ID" value="KAH9364893.1"/>
    <property type="molecule type" value="Genomic_DNA"/>
</dbReference>
<dbReference type="GO" id="GO:0005164">
    <property type="term" value="F:tumor necrosis factor receptor binding"/>
    <property type="evidence" value="ECO:0007669"/>
    <property type="project" value="TreeGrafter"/>
</dbReference>
<comment type="caution">
    <text evidence="3">The sequence shown here is derived from an EMBL/GenBank/DDBJ whole genome shotgun (WGS) entry which is preliminary data.</text>
</comment>
<protein>
    <recommendedName>
        <fullName evidence="5">Tnf receptor-associated factor 6</fullName>
    </recommendedName>
</protein>
<dbReference type="OrthoDB" id="6499288at2759"/>
<evidence type="ECO:0000313" key="4">
    <source>
        <dbReference type="Proteomes" id="UP000821853"/>
    </source>
</evidence>
<dbReference type="SUPFAM" id="SSF49599">
    <property type="entry name" value="TRAF domain-like"/>
    <property type="match status" value="2"/>
</dbReference>
<proteinExistence type="predicted"/>
<evidence type="ECO:0000256" key="1">
    <source>
        <dbReference type="SAM" id="MobiDB-lite"/>
    </source>
</evidence>
<feature type="chain" id="PRO_5039890142" description="Tnf receptor-associated factor 6" evidence="2">
    <location>
        <begin position="18"/>
        <end position="447"/>
    </location>
</feature>
<dbReference type="GO" id="GO:0009898">
    <property type="term" value="C:cytoplasmic side of plasma membrane"/>
    <property type="evidence" value="ECO:0007669"/>
    <property type="project" value="TreeGrafter"/>
</dbReference>
<dbReference type="PANTHER" id="PTHR10131">
    <property type="entry name" value="TNF RECEPTOR ASSOCIATED FACTOR"/>
    <property type="match status" value="1"/>
</dbReference>
<dbReference type="VEuPathDB" id="VectorBase:HLOH_062220"/>
<name>A0A9J6FPB9_HAELO</name>
<keyword evidence="4" id="KW-1185">Reference proteome</keyword>
<organism evidence="3 4">
    <name type="scientific">Haemaphysalis longicornis</name>
    <name type="common">Bush tick</name>
    <dbReference type="NCBI Taxonomy" id="44386"/>
    <lineage>
        <taxon>Eukaryota</taxon>
        <taxon>Metazoa</taxon>
        <taxon>Ecdysozoa</taxon>
        <taxon>Arthropoda</taxon>
        <taxon>Chelicerata</taxon>
        <taxon>Arachnida</taxon>
        <taxon>Acari</taxon>
        <taxon>Parasitiformes</taxon>
        <taxon>Ixodida</taxon>
        <taxon>Ixodoidea</taxon>
        <taxon>Ixodidae</taxon>
        <taxon>Haemaphysalinae</taxon>
        <taxon>Haemaphysalis</taxon>
    </lineage>
</organism>
<reference evidence="3 4" key="1">
    <citation type="journal article" date="2020" name="Cell">
        <title>Large-Scale Comparative Analyses of Tick Genomes Elucidate Their Genetic Diversity and Vector Capacities.</title>
        <authorList>
            <consortium name="Tick Genome and Microbiome Consortium (TIGMIC)"/>
            <person name="Jia N."/>
            <person name="Wang J."/>
            <person name="Shi W."/>
            <person name="Du L."/>
            <person name="Sun Y."/>
            <person name="Zhan W."/>
            <person name="Jiang J.F."/>
            <person name="Wang Q."/>
            <person name="Zhang B."/>
            <person name="Ji P."/>
            <person name="Bell-Sakyi L."/>
            <person name="Cui X.M."/>
            <person name="Yuan T.T."/>
            <person name="Jiang B.G."/>
            <person name="Yang W.F."/>
            <person name="Lam T.T."/>
            <person name="Chang Q.C."/>
            <person name="Ding S.J."/>
            <person name="Wang X.J."/>
            <person name="Zhu J.G."/>
            <person name="Ruan X.D."/>
            <person name="Zhao L."/>
            <person name="Wei J.T."/>
            <person name="Ye R.Z."/>
            <person name="Que T.C."/>
            <person name="Du C.H."/>
            <person name="Zhou Y.H."/>
            <person name="Cheng J.X."/>
            <person name="Dai P.F."/>
            <person name="Guo W.B."/>
            <person name="Han X.H."/>
            <person name="Huang E.J."/>
            <person name="Li L.F."/>
            <person name="Wei W."/>
            <person name="Gao Y.C."/>
            <person name="Liu J.Z."/>
            <person name="Shao H.Z."/>
            <person name="Wang X."/>
            <person name="Wang C.C."/>
            <person name="Yang T.C."/>
            <person name="Huo Q.B."/>
            <person name="Li W."/>
            <person name="Chen H.Y."/>
            <person name="Chen S.E."/>
            <person name="Zhou L.G."/>
            <person name="Ni X.B."/>
            <person name="Tian J.H."/>
            <person name="Sheng Y."/>
            <person name="Liu T."/>
            <person name="Pan Y.S."/>
            <person name="Xia L.Y."/>
            <person name="Li J."/>
            <person name="Zhao F."/>
            <person name="Cao W.C."/>
        </authorList>
    </citation>
    <scope>NUCLEOTIDE SEQUENCE [LARGE SCALE GENOMIC DNA]</scope>
    <source>
        <strain evidence="3">HaeL-2018</strain>
    </source>
</reference>
<accession>A0A9J6FPB9</accession>
<feature type="region of interest" description="Disordered" evidence="1">
    <location>
        <begin position="239"/>
        <end position="274"/>
    </location>
</feature>
<gene>
    <name evidence="3" type="ORF">HPB48_011833</name>
</gene>
<dbReference type="GO" id="GO:0043122">
    <property type="term" value="P:regulation of canonical NF-kappaB signal transduction"/>
    <property type="evidence" value="ECO:0007669"/>
    <property type="project" value="TreeGrafter"/>
</dbReference>
<dbReference type="Gene3D" id="2.60.210.10">
    <property type="entry name" value="Apoptosis, Tumor Necrosis Factor Receptor Associated Protein 2, Chain A"/>
    <property type="match status" value="1"/>
</dbReference>
<evidence type="ECO:0000313" key="3">
    <source>
        <dbReference type="EMBL" id="KAH9364893.1"/>
    </source>
</evidence>
<dbReference type="AlphaFoldDB" id="A0A9J6FPB9"/>